<evidence type="ECO:0008006" key="3">
    <source>
        <dbReference type="Google" id="ProtNLM"/>
    </source>
</evidence>
<dbReference type="InterPro" id="IPR019538">
    <property type="entry name" value="PSMD5"/>
</dbReference>
<dbReference type="EMBL" id="AUSU01001316">
    <property type="protein sequence ID" value="EPS71300.1"/>
    <property type="molecule type" value="Genomic_DNA"/>
</dbReference>
<dbReference type="InterPro" id="IPR011989">
    <property type="entry name" value="ARM-like"/>
</dbReference>
<feature type="non-terminal residue" evidence="1">
    <location>
        <position position="332"/>
    </location>
</feature>
<proteinExistence type="predicted"/>
<keyword evidence="2" id="KW-1185">Reference proteome</keyword>
<dbReference type="AlphaFoldDB" id="S8CWR3"/>
<dbReference type="SUPFAM" id="SSF48371">
    <property type="entry name" value="ARM repeat"/>
    <property type="match status" value="1"/>
</dbReference>
<dbReference type="GO" id="GO:0043248">
    <property type="term" value="P:proteasome assembly"/>
    <property type="evidence" value="ECO:0007669"/>
    <property type="project" value="InterPro"/>
</dbReference>
<evidence type="ECO:0000313" key="1">
    <source>
        <dbReference type="EMBL" id="EPS71300.1"/>
    </source>
</evidence>
<dbReference type="Proteomes" id="UP000015453">
    <property type="component" value="Unassembled WGS sequence"/>
</dbReference>
<gene>
    <name evidence="1" type="ORF">M569_03459</name>
</gene>
<organism evidence="1 2">
    <name type="scientific">Genlisea aurea</name>
    <dbReference type="NCBI Taxonomy" id="192259"/>
    <lineage>
        <taxon>Eukaryota</taxon>
        <taxon>Viridiplantae</taxon>
        <taxon>Streptophyta</taxon>
        <taxon>Embryophyta</taxon>
        <taxon>Tracheophyta</taxon>
        <taxon>Spermatophyta</taxon>
        <taxon>Magnoliopsida</taxon>
        <taxon>eudicotyledons</taxon>
        <taxon>Gunneridae</taxon>
        <taxon>Pentapetalae</taxon>
        <taxon>asterids</taxon>
        <taxon>lamiids</taxon>
        <taxon>Lamiales</taxon>
        <taxon>Lentibulariaceae</taxon>
        <taxon>Genlisea</taxon>
    </lineage>
</organism>
<reference evidence="1 2" key="1">
    <citation type="journal article" date="2013" name="BMC Genomics">
        <title>The miniature genome of a carnivorous plant Genlisea aurea contains a low number of genes and short non-coding sequences.</title>
        <authorList>
            <person name="Leushkin E.V."/>
            <person name="Sutormin R.A."/>
            <person name="Nabieva E.R."/>
            <person name="Penin A.A."/>
            <person name="Kondrashov A.S."/>
            <person name="Logacheva M.D."/>
        </authorList>
    </citation>
    <scope>NUCLEOTIDE SEQUENCE [LARGE SCALE GENOMIC DNA]</scope>
</reference>
<dbReference type="GO" id="GO:0005829">
    <property type="term" value="C:cytosol"/>
    <property type="evidence" value="ECO:0007669"/>
    <property type="project" value="TreeGrafter"/>
</dbReference>
<dbReference type="PANTHER" id="PTHR13554:SF10">
    <property type="entry name" value="26S PROTEASOME NON-ATPASE REGULATORY SUBUNIT 5"/>
    <property type="match status" value="1"/>
</dbReference>
<dbReference type="Gene3D" id="1.25.10.10">
    <property type="entry name" value="Leucine-rich Repeat Variant"/>
    <property type="match status" value="1"/>
</dbReference>
<evidence type="ECO:0000313" key="2">
    <source>
        <dbReference type="Proteomes" id="UP000015453"/>
    </source>
</evidence>
<feature type="non-terminal residue" evidence="1">
    <location>
        <position position="1"/>
    </location>
</feature>
<dbReference type="OrthoDB" id="10250600at2759"/>
<sequence length="332" mass="36208">DPSLLLEAASDFSRQPGVVSDASAQSFLTRFPLPLIIHSLQTKGEDYPGLEDVVVDCLGKIFRTRYGSSLIPQYMNFVLVGLGAVSQKVRCLACVAIQCLLENTNEVTALQIVRQYDAYTLLLDCLIHGDELVSAAATNAITSLAGYPDGLGIIFPASTDEATRLENEYMKCSSMGRVRVLALIQRLFSLSSTVASEIAKSNLLNLFESEVKNTDDTLVTLSVLELLYELVEVQHSAVFLSKTVLLDLLSSIISNQSAESILRSRGMMIIGRLLSNENAYAFINEPTVRSVVMAIDGRFDLLESREADEYECALESLGQIGSSFRGATLLLS</sequence>
<accession>S8CWR3</accession>
<protein>
    <recommendedName>
        <fullName evidence="3">ARM repeat superfamily protein</fullName>
    </recommendedName>
</protein>
<name>S8CWR3_9LAMI</name>
<dbReference type="PANTHER" id="PTHR13554">
    <property type="entry name" value="26S PROTEASOME NON-ATPASE REGULATORY SUBUNIT 5-RELATED"/>
    <property type="match status" value="1"/>
</dbReference>
<dbReference type="Pfam" id="PF10508">
    <property type="entry name" value="Proteasom_PSMB"/>
    <property type="match status" value="1"/>
</dbReference>
<comment type="caution">
    <text evidence="1">The sequence shown here is derived from an EMBL/GenBank/DDBJ whole genome shotgun (WGS) entry which is preliminary data.</text>
</comment>
<dbReference type="InterPro" id="IPR016024">
    <property type="entry name" value="ARM-type_fold"/>
</dbReference>